<dbReference type="HOGENOM" id="CLU_1103681_0_0_1"/>
<keyword evidence="1" id="KW-0808">Transferase</keyword>
<protein>
    <submittedName>
        <fullName evidence="1">Phosphatidylinositol-4-phosphate 5-kinase type-1 alpha</fullName>
    </submittedName>
</protein>
<dbReference type="InterPro" id="IPR023610">
    <property type="entry name" value="PInositol-4/5-P-5/4-kinase"/>
</dbReference>
<dbReference type="GO" id="GO:0046854">
    <property type="term" value="P:phosphatidylinositol phosphate biosynthetic process"/>
    <property type="evidence" value="ECO:0007669"/>
    <property type="project" value="TreeGrafter"/>
</dbReference>
<proteinExistence type="predicted"/>
<dbReference type="PANTHER" id="PTHR23086:SF101">
    <property type="entry name" value="LP03320P-RELATED"/>
    <property type="match status" value="1"/>
</dbReference>
<accession>K1QI41</accession>
<dbReference type="EMBL" id="JH817484">
    <property type="protein sequence ID" value="EKC30844.1"/>
    <property type="molecule type" value="Genomic_DNA"/>
</dbReference>
<reference evidence="1" key="1">
    <citation type="journal article" date="2012" name="Nature">
        <title>The oyster genome reveals stress adaptation and complexity of shell formation.</title>
        <authorList>
            <person name="Zhang G."/>
            <person name="Fang X."/>
            <person name="Guo X."/>
            <person name="Li L."/>
            <person name="Luo R."/>
            <person name="Xu F."/>
            <person name="Yang P."/>
            <person name="Zhang L."/>
            <person name="Wang X."/>
            <person name="Qi H."/>
            <person name="Xiong Z."/>
            <person name="Que H."/>
            <person name="Xie Y."/>
            <person name="Holland P.W."/>
            <person name="Paps J."/>
            <person name="Zhu Y."/>
            <person name="Wu F."/>
            <person name="Chen Y."/>
            <person name="Wang J."/>
            <person name="Peng C."/>
            <person name="Meng J."/>
            <person name="Yang L."/>
            <person name="Liu J."/>
            <person name="Wen B."/>
            <person name="Zhang N."/>
            <person name="Huang Z."/>
            <person name="Zhu Q."/>
            <person name="Feng Y."/>
            <person name="Mount A."/>
            <person name="Hedgecock D."/>
            <person name="Xu Z."/>
            <person name="Liu Y."/>
            <person name="Domazet-Loso T."/>
            <person name="Du Y."/>
            <person name="Sun X."/>
            <person name="Zhang S."/>
            <person name="Liu B."/>
            <person name="Cheng P."/>
            <person name="Jiang X."/>
            <person name="Li J."/>
            <person name="Fan D."/>
            <person name="Wang W."/>
            <person name="Fu W."/>
            <person name="Wang T."/>
            <person name="Wang B."/>
            <person name="Zhang J."/>
            <person name="Peng Z."/>
            <person name="Li Y."/>
            <person name="Li N."/>
            <person name="Wang J."/>
            <person name="Chen M."/>
            <person name="He Y."/>
            <person name="Tan F."/>
            <person name="Song X."/>
            <person name="Zheng Q."/>
            <person name="Huang R."/>
            <person name="Yang H."/>
            <person name="Du X."/>
            <person name="Chen L."/>
            <person name="Yang M."/>
            <person name="Gaffney P.M."/>
            <person name="Wang S."/>
            <person name="Luo L."/>
            <person name="She Z."/>
            <person name="Ming Y."/>
            <person name="Huang W."/>
            <person name="Zhang S."/>
            <person name="Huang B."/>
            <person name="Zhang Y."/>
            <person name="Qu T."/>
            <person name="Ni P."/>
            <person name="Miao G."/>
            <person name="Wang J."/>
            <person name="Wang Q."/>
            <person name="Steinberg C.E."/>
            <person name="Wang H."/>
            <person name="Li N."/>
            <person name="Qian L."/>
            <person name="Zhang G."/>
            <person name="Li Y."/>
            <person name="Yang H."/>
            <person name="Liu X."/>
            <person name="Wang J."/>
            <person name="Yin Y."/>
            <person name="Wang J."/>
        </authorList>
    </citation>
    <scope>NUCLEOTIDE SEQUENCE [LARGE SCALE GENOMIC DNA]</scope>
    <source>
        <strain evidence="1">05x7-T-G4-1.051#20</strain>
    </source>
</reference>
<dbReference type="InParanoid" id="K1QI41"/>
<dbReference type="PANTHER" id="PTHR23086">
    <property type="entry name" value="PHOSPHATIDYLINOSITOL-4-PHOSPHATE 5-KINASE"/>
    <property type="match status" value="1"/>
</dbReference>
<dbReference type="GO" id="GO:0005886">
    <property type="term" value="C:plasma membrane"/>
    <property type="evidence" value="ECO:0007669"/>
    <property type="project" value="TreeGrafter"/>
</dbReference>
<keyword evidence="1" id="KW-0418">Kinase</keyword>
<name>K1QI41_MAGGI</name>
<dbReference type="SUPFAM" id="SSF56104">
    <property type="entry name" value="SAICAR synthase-like"/>
    <property type="match status" value="1"/>
</dbReference>
<dbReference type="InterPro" id="IPR027484">
    <property type="entry name" value="PInositol-4-P-5-kinase_N"/>
</dbReference>
<sequence length="252" mass="28560">MNFCRLLNDDLHSTFVDSSEESGKAGQHLDHAEMCRKGSTLKAKDKIGHRREEKMGAVTYKKKSTSELMAAIQLGIGQSVGGLSSKSEQDLHTWDFGAIASVSFPSVGSNLTPAHHHSDFRFKTYAPIAFRYFRELFSIQTDDFLIKLSPDEIVNSHRVGHPKRQRAGPRQIIARLNSVDTKFRILRSSKLFQNNVQTKGISVSEDLTKYRDKLLYLCRQLCRNGELKKAWSSNGKISVMDNSDRVHYIRAE</sequence>
<evidence type="ECO:0000313" key="1">
    <source>
        <dbReference type="EMBL" id="EKC30844.1"/>
    </source>
</evidence>
<organism evidence="1">
    <name type="scientific">Magallana gigas</name>
    <name type="common">Pacific oyster</name>
    <name type="synonym">Crassostrea gigas</name>
    <dbReference type="NCBI Taxonomy" id="29159"/>
    <lineage>
        <taxon>Eukaryota</taxon>
        <taxon>Metazoa</taxon>
        <taxon>Spiralia</taxon>
        <taxon>Lophotrochozoa</taxon>
        <taxon>Mollusca</taxon>
        <taxon>Bivalvia</taxon>
        <taxon>Autobranchia</taxon>
        <taxon>Pteriomorphia</taxon>
        <taxon>Ostreida</taxon>
        <taxon>Ostreoidea</taxon>
        <taxon>Ostreidae</taxon>
        <taxon>Magallana</taxon>
    </lineage>
</organism>
<dbReference type="AlphaFoldDB" id="K1QI41"/>
<dbReference type="Gene3D" id="3.30.800.10">
    <property type="entry name" value="Phosphatidylinositol Phosphate Kinase II Beta"/>
    <property type="match status" value="1"/>
</dbReference>
<dbReference type="GO" id="GO:0016308">
    <property type="term" value="F:1-phosphatidylinositol-4-phosphate 5-kinase activity"/>
    <property type="evidence" value="ECO:0007669"/>
    <property type="project" value="TreeGrafter"/>
</dbReference>
<gene>
    <name evidence="1" type="ORF">CGI_10028518</name>
</gene>